<dbReference type="STRING" id="655015.B1812_12035"/>
<organism evidence="1 2">
    <name type="scientific">Methylocystis bryophila</name>
    <dbReference type="NCBI Taxonomy" id="655015"/>
    <lineage>
        <taxon>Bacteria</taxon>
        <taxon>Pseudomonadati</taxon>
        <taxon>Pseudomonadota</taxon>
        <taxon>Alphaproteobacteria</taxon>
        <taxon>Hyphomicrobiales</taxon>
        <taxon>Methylocystaceae</taxon>
        <taxon>Methylocystis</taxon>
    </lineage>
</organism>
<dbReference type="KEGG" id="mbry:B1812_12035"/>
<dbReference type="EMBL" id="CP019948">
    <property type="protein sequence ID" value="ARN81683.1"/>
    <property type="molecule type" value="Genomic_DNA"/>
</dbReference>
<dbReference type="AlphaFoldDB" id="A0A1W6MVQ2"/>
<proteinExistence type="predicted"/>
<evidence type="ECO:0000313" key="1">
    <source>
        <dbReference type="EMBL" id="ARN81683.1"/>
    </source>
</evidence>
<protein>
    <submittedName>
        <fullName evidence="1">Uncharacterized protein</fullName>
    </submittedName>
</protein>
<gene>
    <name evidence="1" type="ORF">B1812_12035</name>
</gene>
<keyword evidence="2" id="KW-1185">Reference proteome</keyword>
<accession>A0A1W6MVQ2</accession>
<dbReference type="Proteomes" id="UP000193978">
    <property type="component" value="Chromosome"/>
</dbReference>
<sequence>MIWRDSLSLEGFRSSGKRARRFRAKVLFSSCVAASGLDRSTTSAARIFAASVCMRGATLHINVTLDWDKSYGARRSLLSREAWVAKFEPVAIKAMTPGAANGRRMARLSGLESPVITQFHFEH</sequence>
<evidence type="ECO:0000313" key="2">
    <source>
        <dbReference type="Proteomes" id="UP000193978"/>
    </source>
</evidence>
<name>A0A1W6MVQ2_9HYPH</name>
<reference evidence="1 2" key="1">
    <citation type="submission" date="2017-02" db="EMBL/GenBank/DDBJ databases">
        <authorList>
            <person name="Peterson S.W."/>
        </authorList>
    </citation>
    <scope>NUCLEOTIDE SEQUENCE [LARGE SCALE GENOMIC DNA]</scope>
    <source>
        <strain evidence="1 2">S285</strain>
    </source>
</reference>